<organism evidence="1 2">
    <name type="scientific">Belliella baltica (strain DSM 15883 / CIP 108006 / LMG 21964 / BA134)</name>
    <dbReference type="NCBI Taxonomy" id="866536"/>
    <lineage>
        <taxon>Bacteria</taxon>
        <taxon>Pseudomonadati</taxon>
        <taxon>Bacteroidota</taxon>
        <taxon>Cytophagia</taxon>
        <taxon>Cytophagales</taxon>
        <taxon>Cyclobacteriaceae</taxon>
        <taxon>Belliella</taxon>
    </lineage>
</organism>
<dbReference type="EMBL" id="CP003281">
    <property type="protein sequence ID" value="AFL86119.1"/>
    <property type="molecule type" value="Genomic_DNA"/>
</dbReference>
<dbReference type="KEGG" id="bbd:Belba_3627"/>
<accession>I3ZA51</accession>
<evidence type="ECO:0000313" key="2">
    <source>
        <dbReference type="Proteomes" id="UP000006050"/>
    </source>
</evidence>
<reference evidence="2" key="1">
    <citation type="submission" date="2012-06" db="EMBL/GenBank/DDBJ databases">
        <title>The complete genome of Belliella baltica DSM 15883.</title>
        <authorList>
            <person name="Lucas S."/>
            <person name="Copeland A."/>
            <person name="Lapidus A."/>
            <person name="Goodwin L."/>
            <person name="Pitluck S."/>
            <person name="Peters L."/>
            <person name="Mikhailova N."/>
            <person name="Davenport K."/>
            <person name="Kyrpides N."/>
            <person name="Mavromatis K."/>
            <person name="Pagani I."/>
            <person name="Ivanova N."/>
            <person name="Ovchinnikova G."/>
            <person name="Zeytun A."/>
            <person name="Detter J.C."/>
            <person name="Han C."/>
            <person name="Land M."/>
            <person name="Hauser L."/>
            <person name="Markowitz V."/>
            <person name="Cheng J.-F."/>
            <person name="Hugenholtz P."/>
            <person name="Woyke T."/>
            <person name="Wu D."/>
            <person name="Tindall B."/>
            <person name="Pomrenke H."/>
            <person name="Brambilla E."/>
            <person name="Klenk H.-P."/>
            <person name="Eisen J.A."/>
        </authorList>
    </citation>
    <scope>NUCLEOTIDE SEQUENCE [LARGE SCALE GENOMIC DNA]</scope>
    <source>
        <strain evidence="2">DSM 15883 / CIP 108006 / LMG 21964 / BA134</strain>
    </source>
</reference>
<evidence type="ECO:0000313" key="1">
    <source>
        <dbReference type="EMBL" id="AFL86119.1"/>
    </source>
</evidence>
<dbReference type="HOGENOM" id="CLU_3325011_0_0_10"/>
<name>I3ZA51_BELBD</name>
<dbReference type="AlphaFoldDB" id="I3ZA51"/>
<dbReference type="Proteomes" id="UP000006050">
    <property type="component" value="Chromosome"/>
</dbReference>
<dbReference type="STRING" id="866536.Belba_3627"/>
<protein>
    <submittedName>
        <fullName evidence="1">Uncharacterized protein</fullName>
    </submittedName>
</protein>
<keyword evidence="2" id="KW-1185">Reference proteome</keyword>
<sequence>MFLVNAVSKMYQKKEIDKSEFSGESHNPLRLERQFYNS</sequence>
<gene>
    <name evidence="1" type="ordered locus">Belba_3627</name>
</gene>
<proteinExistence type="predicted"/>